<dbReference type="Gene3D" id="3.30.710.10">
    <property type="entry name" value="Potassium Channel Kv1.1, Chain A"/>
    <property type="match status" value="1"/>
</dbReference>
<dbReference type="PANTHER" id="PTHR24413">
    <property type="entry name" value="SPECKLE-TYPE POZ PROTEIN"/>
    <property type="match status" value="1"/>
</dbReference>
<gene>
    <name evidence="2" type="ORF">BC936DRAFT_138697</name>
</gene>
<evidence type="ECO:0000259" key="1">
    <source>
        <dbReference type="PROSITE" id="PS50097"/>
    </source>
</evidence>
<dbReference type="OrthoDB" id="6359816at2759"/>
<reference evidence="2 3" key="1">
    <citation type="journal article" date="2018" name="New Phytol.">
        <title>Phylogenomics of Endogonaceae and evolution of mycorrhizas within Mucoromycota.</title>
        <authorList>
            <person name="Chang Y."/>
            <person name="Desiro A."/>
            <person name="Na H."/>
            <person name="Sandor L."/>
            <person name="Lipzen A."/>
            <person name="Clum A."/>
            <person name="Barry K."/>
            <person name="Grigoriev I.V."/>
            <person name="Martin F.M."/>
            <person name="Stajich J.E."/>
            <person name="Smith M.E."/>
            <person name="Bonito G."/>
            <person name="Spatafora J.W."/>
        </authorList>
    </citation>
    <scope>NUCLEOTIDE SEQUENCE [LARGE SCALE GENOMIC DNA]</scope>
    <source>
        <strain evidence="2 3">GMNB39</strain>
    </source>
</reference>
<dbReference type="EMBL" id="RBNI01001357">
    <property type="protein sequence ID" value="RUP50542.1"/>
    <property type="molecule type" value="Genomic_DNA"/>
</dbReference>
<dbReference type="CDD" id="cd18186">
    <property type="entry name" value="BTB_POZ_ZBTB_KLHL-like"/>
    <property type="match status" value="1"/>
</dbReference>
<dbReference type="InterPro" id="IPR011333">
    <property type="entry name" value="SKP1/BTB/POZ_sf"/>
</dbReference>
<dbReference type="SUPFAM" id="SSF54695">
    <property type="entry name" value="POZ domain"/>
    <property type="match status" value="1"/>
</dbReference>
<dbReference type="PROSITE" id="PS50097">
    <property type="entry name" value="BTB"/>
    <property type="match status" value="1"/>
</dbReference>
<dbReference type="Proteomes" id="UP000268093">
    <property type="component" value="Unassembled WGS sequence"/>
</dbReference>
<dbReference type="SMART" id="SM00225">
    <property type="entry name" value="BTB"/>
    <property type="match status" value="1"/>
</dbReference>
<dbReference type="Pfam" id="PF00651">
    <property type="entry name" value="BTB"/>
    <property type="match status" value="1"/>
</dbReference>
<accession>A0A433DI46</accession>
<dbReference type="AlphaFoldDB" id="A0A433DI46"/>
<evidence type="ECO:0000313" key="3">
    <source>
        <dbReference type="Proteomes" id="UP000268093"/>
    </source>
</evidence>
<name>A0A433DI46_9FUNG</name>
<proteinExistence type="predicted"/>
<dbReference type="CDD" id="cd14733">
    <property type="entry name" value="BACK"/>
    <property type="match status" value="1"/>
</dbReference>
<sequence>MIVDRDSQHGDNRQRNDNVGFVSLYLASVCNDREEDIFFNRRGVSFELSARAGDYEKYCNATNCDFLKKKPLPSFGWQQFELRATFLGALTSDEDPITLKLKIKSPDISLSMLSTPTALADSVASTFLGNKEHGDVIFRLGTRELHAHRGFLSARNEYFSALFNSGMRETRDLTADDRMVVTVTDFSYDEFFVMMRYLHTGSLNFLAGPDVSAASLFKISDKYNVQGLRDAMEDCIVDNMDVGNVVATLFDFAHRFPTLRQTCLDFIAEHFDEVRKTGLIEKVEWSVENYRDYAELMNEIVKIAPDSVVHKV</sequence>
<evidence type="ECO:0000313" key="2">
    <source>
        <dbReference type="EMBL" id="RUP50542.1"/>
    </source>
</evidence>
<comment type="caution">
    <text evidence="2">The sequence shown here is derived from an EMBL/GenBank/DDBJ whole genome shotgun (WGS) entry which is preliminary data.</text>
</comment>
<dbReference type="InterPro" id="IPR000210">
    <property type="entry name" value="BTB/POZ_dom"/>
</dbReference>
<feature type="domain" description="BTB" evidence="1">
    <location>
        <begin position="134"/>
        <end position="207"/>
    </location>
</feature>
<protein>
    <submittedName>
        <fullName evidence="2">BTB/POZ protein</fullName>
    </submittedName>
</protein>
<keyword evidence="3" id="KW-1185">Reference proteome</keyword>
<organism evidence="2 3">
    <name type="scientific">Jimgerdemannia flammicorona</name>
    <dbReference type="NCBI Taxonomy" id="994334"/>
    <lineage>
        <taxon>Eukaryota</taxon>
        <taxon>Fungi</taxon>
        <taxon>Fungi incertae sedis</taxon>
        <taxon>Mucoromycota</taxon>
        <taxon>Mucoromycotina</taxon>
        <taxon>Endogonomycetes</taxon>
        <taxon>Endogonales</taxon>
        <taxon>Endogonaceae</taxon>
        <taxon>Jimgerdemannia</taxon>
    </lineage>
</organism>